<dbReference type="InterPro" id="IPR002994">
    <property type="entry name" value="Surf1/Shy1"/>
</dbReference>
<dbReference type="RefSeq" id="WP_066703868.1">
    <property type="nucleotide sequence ID" value="NZ_AP018664.1"/>
</dbReference>
<sequence>MTAGEAGGRRRRSAAFLIGITSIALLLVAGFSALGVWQVQRLRWKRDLIARVESRVHAAPLPAPVSATADDEYRRVAVSGAFLHDRAALVQASTVRGAGYWVLTPLRRDDGGILFVNRGFVPGRKADYARPTGHVRIVGLLRLNEPGGGFLRGNDPAADRWYSRDVDAIARSRRIAAANYFVDAEAGPSPDALPVGGLTVLRFANNHLQYAITWFALAVMSLFAYILAMRLPEKDREP</sequence>
<feature type="transmembrane region" description="Helical" evidence="6">
    <location>
        <begin position="14"/>
        <end position="37"/>
    </location>
</feature>
<evidence type="ECO:0000256" key="3">
    <source>
        <dbReference type="ARBA" id="ARBA00022692"/>
    </source>
</evidence>
<evidence type="ECO:0000256" key="4">
    <source>
        <dbReference type="ARBA" id="ARBA00022989"/>
    </source>
</evidence>
<evidence type="ECO:0000256" key="2">
    <source>
        <dbReference type="ARBA" id="ARBA00007165"/>
    </source>
</evidence>
<keyword evidence="4 6" id="KW-1133">Transmembrane helix</keyword>
<dbReference type="InterPro" id="IPR045214">
    <property type="entry name" value="Surf1/Surf4"/>
</dbReference>
<dbReference type="EMBL" id="AP018664">
    <property type="protein sequence ID" value="BBD97103.1"/>
    <property type="molecule type" value="Genomic_DNA"/>
</dbReference>
<dbReference type="AlphaFoldDB" id="A0A494VXI9"/>
<dbReference type="Proteomes" id="UP000279959">
    <property type="component" value="Chromosome"/>
</dbReference>
<keyword evidence="6" id="KW-1003">Cell membrane</keyword>
<name>A0A494VXI9_9SPHN</name>
<dbReference type="PROSITE" id="PS50895">
    <property type="entry name" value="SURF1"/>
    <property type="match status" value="1"/>
</dbReference>
<comment type="similarity">
    <text evidence="2 6">Belongs to the SURF1 family.</text>
</comment>
<feature type="transmembrane region" description="Helical" evidence="6">
    <location>
        <begin position="208"/>
        <end position="228"/>
    </location>
</feature>
<dbReference type="KEGG" id="sami:SAMIE_1006040"/>
<keyword evidence="8" id="KW-1185">Reference proteome</keyword>
<proteinExistence type="inferred from homology"/>
<evidence type="ECO:0000256" key="1">
    <source>
        <dbReference type="ARBA" id="ARBA00004370"/>
    </source>
</evidence>
<evidence type="ECO:0000313" key="8">
    <source>
        <dbReference type="Proteomes" id="UP000279959"/>
    </source>
</evidence>
<dbReference type="CDD" id="cd06662">
    <property type="entry name" value="SURF1"/>
    <property type="match status" value="1"/>
</dbReference>
<dbReference type="PANTHER" id="PTHR23427:SF2">
    <property type="entry name" value="SURFEIT LOCUS PROTEIN 1"/>
    <property type="match status" value="1"/>
</dbReference>
<evidence type="ECO:0000256" key="5">
    <source>
        <dbReference type="ARBA" id="ARBA00023136"/>
    </source>
</evidence>
<gene>
    <name evidence="7" type="ORF">SAMIE_1006040</name>
</gene>
<dbReference type="GO" id="GO:0005886">
    <property type="term" value="C:plasma membrane"/>
    <property type="evidence" value="ECO:0007669"/>
    <property type="project" value="UniProtKB-SubCell"/>
</dbReference>
<organism evidence="7 8">
    <name type="scientific">Sphingobium amiense</name>
    <dbReference type="NCBI Taxonomy" id="135719"/>
    <lineage>
        <taxon>Bacteria</taxon>
        <taxon>Pseudomonadati</taxon>
        <taxon>Pseudomonadota</taxon>
        <taxon>Alphaproteobacteria</taxon>
        <taxon>Sphingomonadales</taxon>
        <taxon>Sphingomonadaceae</taxon>
        <taxon>Sphingobium</taxon>
    </lineage>
</organism>
<comment type="subcellular location">
    <subcellularLocation>
        <location evidence="6">Cell membrane</location>
        <topology evidence="6">Multi-pass membrane protein</topology>
    </subcellularLocation>
    <subcellularLocation>
        <location evidence="1">Membrane</location>
    </subcellularLocation>
</comment>
<protein>
    <recommendedName>
        <fullName evidence="6">SURF1-like protein</fullName>
    </recommendedName>
</protein>
<accession>A0A494VXI9</accession>
<dbReference type="Pfam" id="PF02104">
    <property type="entry name" value="SURF1"/>
    <property type="match status" value="1"/>
</dbReference>
<evidence type="ECO:0000256" key="6">
    <source>
        <dbReference type="RuleBase" id="RU363076"/>
    </source>
</evidence>
<reference evidence="7 8" key="1">
    <citation type="submission" date="2018-05" db="EMBL/GenBank/DDBJ databases">
        <title>Complete Genome Sequence of the Nonylphenol-Degrading Bacterium Sphingobium amiense DSM 16289T.</title>
        <authorList>
            <person name="Ootsuka M."/>
            <person name="Nishizawa T."/>
            <person name="Ohta H."/>
        </authorList>
    </citation>
    <scope>NUCLEOTIDE SEQUENCE [LARGE SCALE GENOMIC DNA]</scope>
    <source>
        <strain evidence="7 8">DSM 16289</strain>
    </source>
</reference>
<evidence type="ECO:0000313" key="7">
    <source>
        <dbReference type="EMBL" id="BBD97103.1"/>
    </source>
</evidence>
<keyword evidence="3 6" id="KW-0812">Transmembrane</keyword>
<keyword evidence="5 6" id="KW-0472">Membrane</keyword>
<dbReference type="PANTHER" id="PTHR23427">
    <property type="entry name" value="SURFEIT LOCUS PROTEIN"/>
    <property type="match status" value="1"/>
</dbReference>